<gene>
    <name evidence="2" type="ORF">EJ06DRAFT_226908</name>
</gene>
<keyword evidence="1" id="KW-0812">Transmembrane</keyword>
<feature type="transmembrane region" description="Helical" evidence="1">
    <location>
        <begin position="57"/>
        <end position="77"/>
    </location>
</feature>
<evidence type="ECO:0000256" key="1">
    <source>
        <dbReference type="SAM" id="Phobius"/>
    </source>
</evidence>
<accession>A0A6G1HKU1</accession>
<dbReference type="EMBL" id="ML996706">
    <property type="protein sequence ID" value="KAF2396612.1"/>
    <property type="molecule type" value="Genomic_DNA"/>
</dbReference>
<name>A0A6G1HKU1_9PEZI</name>
<dbReference type="Proteomes" id="UP000799640">
    <property type="component" value="Unassembled WGS sequence"/>
</dbReference>
<dbReference type="AlphaFoldDB" id="A0A6G1HKU1"/>
<evidence type="ECO:0000313" key="3">
    <source>
        <dbReference type="Proteomes" id="UP000799640"/>
    </source>
</evidence>
<keyword evidence="1" id="KW-0472">Membrane</keyword>
<protein>
    <submittedName>
        <fullName evidence="2">Uncharacterized protein</fullName>
    </submittedName>
</protein>
<feature type="transmembrane region" description="Helical" evidence="1">
    <location>
        <begin position="29"/>
        <end position="50"/>
    </location>
</feature>
<organism evidence="2 3">
    <name type="scientific">Trichodelitschia bisporula</name>
    <dbReference type="NCBI Taxonomy" id="703511"/>
    <lineage>
        <taxon>Eukaryota</taxon>
        <taxon>Fungi</taxon>
        <taxon>Dikarya</taxon>
        <taxon>Ascomycota</taxon>
        <taxon>Pezizomycotina</taxon>
        <taxon>Dothideomycetes</taxon>
        <taxon>Dothideomycetes incertae sedis</taxon>
        <taxon>Phaeotrichales</taxon>
        <taxon>Phaeotrichaceae</taxon>
        <taxon>Trichodelitschia</taxon>
    </lineage>
</organism>
<reference evidence="2" key="1">
    <citation type="journal article" date="2020" name="Stud. Mycol.">
        <title>101 Dothideomycetes genomes: a test case for predicting lifestyles and emergence of pathogens.</title>
        <authorList>
            <person name="Haridas S."/>
            <person name="Albert R."/>
            <person name="Binder M."/>
            <person name="Bloem J."/>
            <person name="Labutti K."/>
            <person name="Salamov A."/>
            <person name="Andreopoulos B."/>
            <person name="Baker S."/>
            <person name="Barry K."/>
            <person name="Bills G."/>
            <person name="Bluhm B."/>
            <person name="Cannon C."/>
            <person name="Castanera R."/>
            <person name="Culley D."/>
            <person name="Daum C."/>
            <person name="Ezra D."/>
            <person name="Gonzalez J."/>
            <person name="Henrissat B."/>
            <person name="Kuo A."/>
            <person name="Liang C."/>
            <person name="Lipzen A."/>
            <person name="Lutzoni F."/>
            <person name="Magnuson J."/>
            <person name="Mondo S."/>
            <person name="Nolan M."/>
            <person name="Ohm R."/>
            <person name="Pangilinan J."/>
            <person name="Park H.-J."/>
            <person name="Ramirez L."/>
            <person name="Alfaro M."/>
            <person name="Sun H."/>
            <person name="Tritt A."/>
            <person name="Yoshinaga Y."/>
            <person name="Zwiers L.-H."/>
            <person name="Turgeon B."/>
            <person name="Goodwin S."/>
            <person name="Spatafora J."/>
            <person name="Crous P."/>
            <person name="Grigoriev I."/>
        </authorList>
    </citation>
    <scope>NUCLEOTIDE SEQUENCE</scope>
    <source>
        <strain evidence="2">CBS 262.69</strain>
    </source>
</reference>
<keyword evidence="3" id="KW-1185">Reference proteome</keyword>
<evidence type="ECO:0000313" key="2">
    <source>
        <dbReference type="EMBL" id="KAF2396612.1"/>
    </source>
</evidence>
<sequence length="196" mass="22884">MFATYPVHRMPAVIGASRFFWRLLALGRLYGQLNLIFLPFKLPFIFFVYITKFFVHIAEFLFHLAPSWVIALIALYFQAVEVFRLDLVVSYVSWTYLFLVDDEAFYQDYTKAWEDKFAAITPVSEPCSLLLFRDSMDGIEVPCSINMADDALLRHISSFYYLGKAKRGLLEALGMRSLAYIEVTEVHFSFSLKWHR</sequence>
<dbReference type="OrthoDB" id="5154014at2759"/>
<keyword evidence="1" id="KW-1133">Transmembrane helix</keyword>
<proteinExistence type="predicted"/>